<protein>
    <submittedName>
        <fullName evidence="1">DUF2442 domain-containing protein</fullName>
    </submittedName>
</protein>
<gene>
    <name evidence="1" type="ORF">E7272_06625</name>
</gene>
<dbReference type="Proteomes" id="UP000766246">
    <property type="component" value="Unassembled WGS sequence"/>
</dbReference>
<evidence type="ECO:0000313" key="1">
    <source>
        <dbReference type="EMBL" id="MBE5919505.1"/>
    </source>
</evidence>
<dbReference type="EMBL" id="SVER01000014">
    <property type="protein sequence ID" value="MBE5919505.1"/>
    <property type="molecule type" value="Genomic_DNA"/>
</dbReference>
<reference evidence="1" key="1">
    <citation type="submission" date="2019-04" db="EMBL/GenBank/DDBJ databases">
        <title>Evolution of Biomass-Degrading Anaerobic Consortia Revealed by Metagenomics.</title>
        <authorList>
            <person name="Peng X."/>
        </authorList>
    </citation>
    <scope>NUCLEOTIDE SEQUENCE</scope>
    <source>
        <strain evidence="1">SIG311</strain>
    </source>
</reference>
<dbReference type="AlphaFoldDB" id="A0A927U7L0"/>
<name>A0A927U7L0_9FIRM</name>
<accession>A0A927U7L0</accession>
<proteinExistence type="predicted"/>
<evidence type="ECO:0000313" key="2">
    <source>
        <dbReference type="Proteomes" id="UP000766246"/>
    </source>
</evidence>
<organism evidence="1 2">
    <name type="scientific">Pseudobutyrivibrio ruminis</name>
    <dbReference type="NCBI Taxonomy" id="46206"/>
    <lineage>
        <taxon>Bacteria</taxon>
        <taxon>Bacillati</taxon>
        <taxon>Bacillota</taxon>
        <taxon>Clostridia</taxon>
        <taxon>Lachnospirales</taxon>
        <taxon>Lachnospiraceae</taxon>
        <taxon>Pseudobutyrivibrio</taxon>
    </lineage>
</organism>
<comment type="caution">
    <text evidence="1">The sequence shown here is derived from an EMBL/GenBank/DDBJ whole genome shotgun (WGS) entry which is preliminary data.</text>
</comment>
<dbReference type="SUPFAM" id="SSF143880">
    <property type="entry name" value="NE0471 N-terminal domain-like"/>
    <property type="match status" value="1"/>
</dbReference>
<sequence>MYVIGDVCYASRFEEGIKITEVKPLKGMMLLVTFSTGEKRLFDVTRLTGGAFEPLKNENVFMHPTLFHGVISWNNGEIDIAPETVYKESYEYNEQLVI</sequence>
<dbReference type="InterPro" id="IPR036782">
    <property type="entry name" value="NE0471-like_N"/>
</dbReference>
<dbReference type="Pfam" id="PF10387">
    <property type="entry name" value="DUF2442"/>
    <property type="match status" value="1"/>
</dbReference>
<dbReference type="InterPro" id="IPR018841">
    <property type="entry name" value="DUF2442"/>
</dbReference>
<dbReference type="Gene3D" id="3.30.2020.10">
    <property type="entry name" value="NE0471-like N-terminal domain"/>
    <property type="match status" value="1"/>
</dbReference>